<gene>
    <name evidence="1" type="ORF">MENT_LOCUS26899</name>
</gene>
<proteinExistence type="predicted"/>
<comment type="caution">
    <text evidence="1">The sequence shown here is derived from an EMBL/GenBank/DDBJ whole genome shotgun (WGS) entry which is preliminary data.</text>
</comment>
<accession>A0A6V7VLC0</accession>
<protein>
    <submittedName>
        <fullName evidence="1">Uncharacterized protein</fullName>
    </submittedName>
</protein>
<evidence type="ECO:0000313" key="1">
    <source>
        <dbReference type="EMBL" id="CAD2175188.1"/>
    </source>
</evidence>
<dbReference type="EMBL" id="CAJEWN010000249">
    <property type="protein sequence ID" value="CAD2175188.1"/>
    <property type="molecule type" value="Genomic_DNA"/>
</dbReference>
<name>A0A6V7VLC0_MELEN</name>
<reference evidence="1 2" key="1">
    <citation type="submission" date="2020-08" db="EMBL/GenBank/DDBJ databases">
        <authorList>
            <person name="Koutsovoulos G."/>
            <person name="Danchin GJ E."/>
        </authorList>
    </citation>
    <scope>NUCLEOTIDE SEQUENCE [LARGE SCALE GENOMIC DNA]</scope>
</reference>
<dbReference type="Proteomes" id="UP000580250">
    <property type="component" value="Unassembled WGS sequence"/>
</dbReference>
<evidence type="ECO:0000313" key="2">
    <source>
        <dbReference type="Proteomes" id="UP000580250"/>
    </source>
</evidence>
<dbReference type="AlphaFoldDB" id="A0A6V7VLC0"/>
<sequence length="52" mass="5917">MFVGLRDNKNVWKNVEGRVKNLAVTVLCHPVQKIVEECLNALVLENLDNINL</sequence>
<organism evidence="1 2">
    <name type="scientific">Meloidogyne enterolobii</name>
    <name type="common">Root-knot nematode worm</name>
    <name type="synonym">Meloidogyne mayaguensis</name>
    <dbReference type="NCBI Taxonomy" id="390850"/>
    <lineage>
        <taxon>Eukaryota</taxon>
        <taxon>Metazoa</taxon>
        <taxon>Ecdysozoa</taxon>
        <taxon>Nematoda</taxon>
        <taxon>Chromadorea</taxon>
        <taxon>Rhabditida</taxon>
        <taxon>Tylenchina</taxon>
        <taxon>Tylenchomorpha</taxon>
        <taxon>Tylenchoidea</taxon>
        <taxon>Meloidogynidae</taxon>
        <taxon>Meloidogyninae</taxon>
        <taxon>Meloidogyne</taxon>
    </lineage>
</organism>